<evidence type="ECO:0000313" key="3">
    <source>
        <dbReference type="Proteomes" id="UP001066276"/>
    </source>
</evidence>
<organism evidence="2 3">
    <name type="scientific">Pleurodeles waltl</name>
    <name type="common">Iberian ribbed newt</name>
    <dbReference type="NCBI Taxonomy" id="8319"/>
    <lineage>
        <taxon>Eukaryota</taxon>
        <taxon>Metazoa</taxon>
        <taxon>Chordata</taxon>
        <taxon>Craniata</taxon>
        <taxon>Vertebrata</taxon>
        <taxon>Euteleostomi</taxon>
        <taxon>Amphibia</taxon>
        <taxon>Batrachia</taxon>
        <taxon>Caudata</taxon>
        <taxon>Salamandroidea</taxon>
        <taxon>Salamandridae</taxon>
        <taxon>Pleurodelinae</taxon>
        <taxon>Pleurodeles</taxon>
    </lineage>
</organism>
<comment type="caution">
    <text evidence="2">The sequence shown here is derived from an EMBL/GenBank/DDBJ whole genome shotgun (WGS) entry which is preliminary data.</text>
</comment>
<gene>
    <name evidence="2" type="ORF">NDU88_008593</name>
</gene>
<evidence type="ECO:0000256" key="1">
    <source>
        <dbReference type="SAM" id="MobiDB-lite"/>
    </source>
</evidence>
<name>A0AAV7PSH7_PLEWA</name>
<feature type="region of interest" description="Disordered" evidence="1">
    <location>
        <begin position="112"/>
        <end position="144"/>
    </location>
</feature>
<dbReference type="EMBL" id="JANPWB010000011">
    <property type="protein sequence ID" value="KAJ1130237.1"/>
    <property type="molecule type" value="Genomic_DNA"/>
</dbReference>
<reference evidence="2" key="1">
    <citation type="journal article" date="2022" name="bioRxiv">
        <title>Sequencing and chromosome-scale assembly of the giantPleurodeles waltlgenome.</title>
        <authorList>
            <person name="Brown T."/>
            <person name="Elewa A."/>
            <person name="Iarovenko S."/>
            <person name="Subramanian E."/>
            <person name="Araus A.J."/>
            <person name="Petzold A."/>
            <person name="Susuki M."/>
            <person name="Suzuki K.-i.T."/>
            <person name="Hayashi T."/>
            <person name="Toyoda A."/>
            <person name="Oliveira C."/>
            <person name="Osipova E."/>
            <person name="Leigh N.D."/>
            <person name="Simon A."/>
            <person name="Yun M.H."/>
        </authorList>
    </citation>
    <scope>NUCLEOTIDE SEQUENCE</scope>
    <source>
        <strain evidence="2">20211129_DDA</strain>
        <tissue evidence="2">Liver</tissue>
    </source>
</reference>
<sequence length="220" mass="24232">MPVCSGRKKLDIIVPTCTGAQPQSYQTWNLEHGVCHFSLVQSLSITNDKALVEAVDLNTFDLSNIKEQYLSPSQLSEKANQSLAVLQQEKVSNLIIEVSSDMSELQQNIGARELSNINTPVTNNSPPDGSNRNSKTPPRSHLPAEFSSCKLGDLAWLHASHLSALHTSTSVLNMQLDKLDLQIDLMNVMATHIADINRKVDMLAIWPPVPKANVDQEQDP</sequence>
<dbReference type="Proteomes" id="UP001066276">
    <property type="component" value="Chromosome 7"/>
</dbReference>
<protein>
    <submittedName>
        <fullName evidence="2">Uncharacterized protein</fullName>
    </submittedName>
</protein>
<dbReference type="AlphaFoldDB" id="A0AAV7PSH7"/>
<accession>A0AAV7PSH7</accession>
<keyword evidence="3" id="KW-1185">Reference proteome</keyword>
<proteinExistence type="predicted"/>
<evidence type="ECO:0000313" key="2">
    <source>
        <dbReference type="EMBL" id="KAJ1130237.1"/>
    </source>
</evidence>
<feature type="compositionally biased region" description="Polar residues" evidence="1">
    <location>
        <begin position="112"/>
        <end position="137"/>
    </location>
</feature>